<dbReference type="AlphaFoldDB" id="A0A8X6VDU2"/>
<protein>
    <submittedName>
        <fullName evidence="2">Uncharacterized protein</fullName>
    </submittedName>
</protein>
<keyword evidence="3" id="KW-1185">Reference proteome</keyword>
<organism evidence="2 3">
    <name type="scientific">Trichonephila clavipes</name>
    <name type="common">Golden silk orbweaver</name>
    <name type="synonym">Nephila clavipes</name>
    <dbReference type="NCBI Taxonomy" id="2585209"/>
    <lineage>
        <taxon>Eukaryota</taxon>
        <taxon>Metazoa</taxon>
        <taxon>Ecdysozoa</taxon>
        <taxon>Arthropoda</taxon>
        <taxon>Chelicerata</taxon>
        <taxon>Arachnida</taxon>
        <taxon>Araneae</taxon>
        <taxon>Araneomorphae</taxon>
        <taxon>Entelegynae</taxon>
        <taxon>Araneoidea</taxon>
        <taxon>Nephilidae</taxon>
        <taxon>Trichonephila</taxon>
    </lineage>
</organism>
<accession>A0A8X6VDU2</accession>
<evidence type="ECO:0000313" key="3">
    <source>
        <dbReference type="Proteomes" id="UP000887159"/>
    </source>
</evidence>
<evidence type="ECO:0000256" key="1">
    <source>
        <dbReference type="SAM" id="MobiDB-lite"/>
    </source>
</evidence>
<proteinExistence type="predicted"/>
<comment type="caution">
    <text evidence="2">The sequence shown here is derived from an EMBL/GenBank/DDBJ whole genome shotgun (WGS) entry which is preliminary data.</text>
</comment>
<name>A0A8X6VDU2_TRICX</name>
<dbReference type="Proteomes" id="UP000887159">
    <property type="component" value="Unassembled WGS sequence"/>
</dbReference>
<feature type="region of interest" description="Disordered" evidence="1">
    <location>
        <begin position="1"/>
        <end position="28"/>
    </location>
</feature>
<evidence type="ECO:0000313" key="2">
    <source>
        <dbReference type="EMBL" id="GFY03804.1"/>
    </source>
</evidence>
<dbReference type="EMBL" id="BMAU01021243">
    <property type="protein sequence ID" value="GFY03804.1"/>
    <property type="molecule type" value="Genomic_DNA"/>
</dbReference>
<gene>
    <name evidence="2" type="ORF">TNCV_1195841</name>
</gene>
<sequence>MTTFLKTSNKRGSMHWKNSTSKKGRAEEADSVILETASTQDTIENAFEGLDDFFTSLNPENIDSSTSAIRDINSESPPLAYGSLIIKSLQENECVFRNDLNNCVYLRCELYKGIFKIHIRKFLIIQSDVKPTFNGMAMDLHSWFDFFRKIFNFNLLYSSSSFVANNTILVTNTNSQMTVKNLQTNAWIALDDDQLNNLKHCAHDLNEELIDYLYSNYLPKVILKNYTPNCEKINDELSLMKSLIVSIEESVVSVFPKIFECDGCIINHGGQLRHSCITFTNFKKFCNVSDLILILVNINDIVKDFLHREKCISKRVLENIDVKFIRNVLFQTEQ</sequence>
<reference evidence="2" key="1">
    <citation type="submission" date="2020-08" db="EMBL/GenBank/DDBJ databases">
        <title>Multicomponent nature underlies the extraordinary mechanical properties of spider dragline silk.</title>
        <authorList>
            <person name="Kono N."/>
            <person name="Nakamura H."/>
            <person name="Mori M."/>
            <person name="Yoshida Y."/>
            <person name="Ohtoshi R."/>
            <person name="Malay A.D."/>
            <person name="Moran D.A.P."/>
            <person name="Tomita M."/>
            <person name="Numata K."/>
            <person name="Arakawa K."/>
        </authorList>
    </citation>
    <scope>NUCLEOTIDE SEQUENCE</scope>
</reference>